<feature type="region of interest" description="Disordered" evidence="1">
    <location>
        <begin position="41"/>
        <end position="77"/>
    </location>
</feature>
<evidence type="ECO:0000313" key="3">
    <source>
        <dbReference type="Proteomes" id="UP000823775"/>
    </source>
</evidence>
<reference evidence="2 3" key="1">
    <citation type="journal article" date="2021" name="BMC Genomics">
        <title>Datura genome reveals duplications of psychoactive alkaloid biosynthetic genes and high mutation rate following tissue culture.</title>
        <authorList>
            <person name="Rajewski A."/>
            <person name="Carter-House D."/>
            <person name="Stajich J."/>
            <person name="Litt A."/>
        </authorList>
    </citation>
    <scope>NUCLEOTIDE SEQUENCE [LARGE SCALE GENOMIC DNA]</scope>
    <source>
        <strain evidence="2">AR-01</strain>
    </source>
</reference>
<evidence type="ECO:0000256" key="1">
    <source>
        <dbReference type="SAM" id="MobiDB-lite"/>
    </source>
</evidence>
<name>A0ABS8SVD7_DATST</name>
<accession>A0ABS8SVD7</accession>
<dbReference type="EMBL" id="JACEIK010000831">
    <property type="protein sequence ID" value="MCD7462715.1"/>
    <property type="molecule type" value="Genomic_DNA"/>
</dbReference>
<protein>
    <submittedName>
        <fullName evidence="2">Uncharacterized protein</fullName>
    </submittedName>
</protein>
<comment type="caution">
    <text evidence="2">The sequence shown here is derived from an EMBL/GenBank/DDBJ whole genome shotgun (WGS) entry which is preliminary data.</text>
</comment>
<keyword evidence="3" id="KW-1185">Reference proteome</keyword>
<gene>
    <name evidence="2" type="ORF">HAX54_049250</name>
</gene>
<evidence type="ECO:0000313" key="2">
    <source>
        <dbReference type="EMBL" id="MCD7462715.1"/>
    </source>
</evidence>
<proteinExistence type="predicted"/>
<sequence>MIRQNWNGQQCINKVRKRGGSSSSSSSLVQSYRLKRAVLVGKRGGGGGSNSTTPVPLWKMNSSRSPSLQNDSGSGSKLFKNLQQQQTAKAIGTEKGNTTTNKDLSVSARKLGATLWEINGVLPTPKKEENLLKSSSKFGSVALQLFDPAQVSQVTEVVFKFS</sequence>
<organism evidence="2 3">
    <name type="scientific">Datura stramonium</name>
    <name type="common">Jimsonweed</name>
    <name type="synonym">Common thornapple</name>
    <dbReference type="NCBI Taxonomy" id="4076"/>
    <lineage>
        <taxon>Eukaryota</taxon>
        <taxon>Viridiplantae</taxon>
        <taxon>Streptophyta</taxon>
        <taxon>Embryophyta</taxon>
        <taxon>Tracheophyta</taxon>
        <taxon>Spermatophyta</taxon>
        <taxon>Magnoliopsida</taxon>
        <taxon>eudicotyledons</taxon>
        <taxon>Gunneridae</taxon>
        <taxon>Pentapetalae</taxon>
        <taxon>asterids</taxon>
        <taxon>lamiids</taxon>
        <taxon>Solanales</taxon>
        <taxon>Solanaceae</taxon>
        <taxon>Solanoideae</taxon>
        <taxon>Datureae</taxon>
        <taxon>Datura</taxon>
    </lineage>
</organism>
<dbReference type="Proteomes" id="UP000823775">
    <property type="component" value="Unassembled WGS sequence"/>
</dbReference>
<feature type="compositionally biased region" description="Polar residues" evidence="1">
    <location>
        <begin position="50"/>
        <end position="77"/>
    </location>
</feature>